<feature type="transmembrane region" description="Helical" evidence="1">
    <location>
        <begin position="133"/>
        <end position="155"/>
    </location>
</feature>
<accession>A0A9W6IX65</accession>
<dbReference type="Proteomes" id="UP001143372">
    <property type="component" value="Unassembled WGS sequence"/>
</dbReference>
<evidence type="ECO:0008006" key="4">
    <source>
        <dbReference type="Google" id="ProtNLM"/>
    </source>
</evidence>
<feature type="transmembrane region" description="Helical" evidence="1">
    <location>
        <begin position="161"/>
        <end position="184"/>
    </location>
</feature>
<organism evidence="2 3">
    <name type="scientific">Hansschlegelia plantiphila</name>
    <dbReference type="NCBI Taxonomy" id="374655"/>
    <lineage>
        <taxon>Bacteria</taxon>
        <taxon>Pseudomonadati</taxon>
        <taxon>Pseudomonadota</taxon>
        <taxon>Alphaproteobacteria</taxon>
        <taxon>Hyphomicrobiales</taxon>
        <taxon>Methylopilaceae</taxon>
        <taxon>Hansschlegelia</taxon>
    </lineage>
</organism>
<comment type="caution">
    <text evidence="2">The sequence shown here is derived from an EMBL/GenBank/DDBJ whole genome shotgun (WGS) entry which is preliminary data.</text>
</comment>
<sequence length="424" mass="46363">MSVFNPASFQTPPSRARLVRRVFYVPGYAPEGAARHRDLFAREAARFASLWKVDVQVSALQPGTGGVAACEWRARTRMSSAEVETVVETLAWDDLVAADFREPLVAKLAKGFAALLDSLVSGTLFRVARAAPWFAFGYLYPYLWLLGCVAAGAAAGVAASWLAPAGFGFALGLAAGAAVAYGALKALHASSTLYAIHLLDDWIAQRRYRRRADPALDDRLDGFAERIVRAAAERTDDEIVVVGHSSGSFLAIDVMARAFEADPELGRRGPAITLLTVGTAELLVAFHPGAGWFRQRLARLARERSLYWAEVAGYFDVLNFARRSPAEELGLAGGDERPNPRFRRVKINALLNRPTVLRLATRLKVFRLHFQFVMANERKAGYDFFSLMCGARTAAEQFSRPPGEPMDPFPAAAPARFAPTMTVL</sequence>
<dbReference type="RefSeq" id="WP_271167056.1">
    <property type="nucleotide sequence ID" value="NZ_BSFI01000002.1"/>
</dbReference>
<dbReference type="Gene3D" id="3.40.50.1820">
    <property type="entry name" value="alpha/beta hydrolase"/>
    <property type="match status" value="1"/>
</dbReference>
<protein>
    <recommendedName>
        <fullName evidence="4">Alpha/beta hydrolase</fullName>
    </recommendedName>
</protein>
<proteinExistence type="predicted"/>
<reference evidence="2" key="1">
    <citation type="journal article" date="2014" name="Int. J. Syst. Evol. Microbiol.">
        <title>Complete genome sequence of Corynebacterium casei LMG S-19264T (=DSM 44701T), isolated from a smear-ripened cheese.</title>
        <authorList>
            <consortium name="US DOE Joint Genome Institute (JGI-PGF)"/>
            <person name="Walter F."/>
            <person name="Albersmeier A."/>
            <person name="Kalinowski J."/>
            <person name="Ruckert C."/>
        </authorList>
    </citation>
    <scope>NUCLEOTIDE SEQUENCE</scope>
    <source>
        <strain evidence="2">VKM B-2347</strain>
    </source>
</reference>
<evidence type="ECO:0000313" key="2">
    <source>
        <dbReference type="EMBL" id="GLK66795.1"/>
    </source>
</evidence>
<evidence type="ECO:0000256" key="1">
    <source>
        <dbReference type="SAM" id="Phobius"/>
    </source>
</evidence>
<gene>
    <name evidence="2" type="ORF">GCM10008179_04330</name>
</gene>
<keyword evidence="1" id="KW-0472">Membrane</keyword>
<reference evidence="2" key="2">
    <citation type="submission" date="2023-01" db="EMBL/GenBank/DDBJ databases">
        <authorList>
            <person name="Sun Q."/>
            <person name="Evtushenko L."/>
        </authorList>
    </citation>
    <scope>NUCLEOTIDE SEQUENCE</scope>
    <source>
        <strain evidence="2">VKM B-2347</strain>
    </source>
</reference>
<dbReference type="EMBL" id="BSFI01000002">
    <property type="protein sequence ID" value="GLK66795.1"/>
    <property type="molecule type" value="Genomic_DNA"/>
</dbReference>
<dbReference type="AlphaFoldDB" id="A0A9W6IX65"/>
<evidence type="ECO:0000313" key="3">
    <source>
        <dbReference type="Proteomes" id="UP001143372"/>
    </source>
</evidence>
<keyword evidence="1" id="KW-0812">Transmembrane</keyword>
<dbReference type="InterPro" id="IPR029058">
    <property type="entry name" value="AB_hydrolase_fold"/>
</dbReference>
<keyword evidence="3" id="KW-1185">Reference proteome</keyword>
<dbReference type="SUPFAM" id="SSF53474">
    <property type="entry name" value="alpha/beta-Hydrolases"/>
    <property type="match status" value="1"/>
</dbReference>
<keyword evidence="1" id="KW-1133">Transmembrane helix</keyword>
<name>A0A9W6IX65_9HYPH</name>